<reference evidence="5 6" key="1">
    <citation type="submission" date="2021-03" db="EMBL/GenBank/DDBJ databases">
        <title>Novel species identification of genus Shewanella.</title>
        <authorList>
            <person name="Liu G."/>
            <person name="Zhang Q."/>
        </authorList>
    </citation>
    <scope>NUCLEOTIDE SEQUENCE [LARGE SCALE GENOMIC DNA]</scope>
    <source>
        <strain evidence="5 6">FJAT-53726</strain>
    </source>
</reference>
<evidence type="ECO:0000256" key="2">
    <source>
        <dbReference type="PROSITE-ProRule" id="PRU00169"/>
    </source>
</evidence>
<dbReference type="EMBL" id="CP071504">
    <property type="protein sequence ID" value="QSX29928.1"/>
    <property type="molecule type" value="Genomic_DNA"/>
</dbReference>
<keyword evidence="2" id="KW-0597">Phosphoprotein</keyword>
<evidence type="ECO:0000259" key="3">
    <source>
        <dbReference type="PROSITE" id="PS50110"/>
    </source>
</evidence>
<dbReference type="PANTHER" id="PTHR37299">
    <property type="entry name" value="TRANSCRIPTIONAL REGULATOR-RELATED"/>
    <property type="match status" value="1"/>
</dbReference>
<dbReference type="SMART" id="SM00850">
    <property type="entry name" value="LytTR"/>
    <property type="match status" value="1"/>
</dbReference>
<dbReference type="InterPro" id="IPR001789">
    <property type="entry name" value="Sig_transdc_resp-reg_receiver"/>
</dbReference>
<dbReference type="Pfam" id="PF00072">
    <property type="entry name" value="Response_reg"/>
    <property type="match status" value="1"/>
</dbReference>
<dbReference type="SMART" id="SM00448">
    <property type="entry name" value="REC"/>
    <property type="match status" value="1"/>
</dbReference>
<dbReference type="InterPro" id="IPR007492">
    <property type="entry name" value="LytTR_DNA-bd_dom"/>
</dbReference>
<evidence type="ECO:0000313" key="5">
    <source>
        <dbReference type="EMBL" id="QSX29928.1"/>
    </source>
</evidence>
<dbReference type="SUPFAM" id="SSF52172">
    <property type="entry name" value="CheY-like"/>
    <property type="match status" value="1"/>
</dbReference>
<dbReference type="PANTHER" id="PTHR37299:SF1">
    <property type="entry name" value="STAGE 0 SPORULATION PROTEIN A HOMOLOG"/>
    <property type="match status" value="1"/>
</dbReference>
<dbReference type="PROSITE" id="PS50110">
    <property type="entry name" value="RESPONSE_REGULATORY"/>
    <property type="match status" value="1"/>
</dbReference>
<name>A0A975AL64_9GAMM</name>
<evidence type="ECO:0000313" key="6">
    <source>
        <dbReference type="Proteomes" id="UP000663281"/>
    </source>
</evidence>
<dbReference type="InterPro" id="IPR046947">
    <property type="entry name" value="LytR-like"/>
</dbReference>
<evidence type="ECO:0000259" key="4">
    <source>
        <dbReference type="PROSITE" id="PS50930"/>
    </source>
</evidence>
<dbReference type="GO" id="GO:0003677">
    <property type="term" value="F:DNA binding"/>
    <property type="evidence" value="ECO:0007669"/>
    <property type="project" value="InterPro"/>
</dbReference>
<dbReference type="KEGG" id="scyp:JYB88_17385"/>
<sequence length="224" mass="25432">MKLVIVDDEQPAISLLLSYCSKIPQLEVCATFEDPLLAMQYMNTHDVDVLISDIDMPGLNGIELCKSLVRPIKTIFVTAHDDFAVEGFGLSAIDYLLKPVAFPRFLQAINKISLNGTAITGPSKDYMFIKIDGIKKRVDIQEILFIEAQGDYLKIKLKDKHYLILQTMSEIDKQLQGFDFIRIHRSYIVNLAYVDLIDKDYLVIGDCELTIGKTYRNALHARLN</sequence>
<dbReference type="Gene3D" id="2.40.50.1020">
    <property type="entry name" value="LytTr DNA-binding domain"/>
    <property type="match status" value="1"/>
</dbReference>
<keyword evidence="1" id="KW-0902">Two-component regulatory system</keyword>
<keyword evidence="6" id="KW-1185">Reference proteome</keyword>
<dbReference type="GO" id="GO:0000156">
    <property type="term" value="F:phosphorelay response regulator activity"/>
    <property type="evidence" value="ECO:0007669"/>
    <property type="project" value="InterPro"/>
</dbReference>
<dbReference type="Gene3D" id="3.40.50.2300">
    <property type="match status" value="1"/>
</dbReference>
<proteinExistence type="predicted"/>
<dbReference type="RefSeq" id="WP_207324945.1">
    <property type="nucleotide sequence ID" value="NZ_CP071504.1"/>
</dbReference>
<dbReference type="AlphaFoldDB" id="A0A975AL64"/>
<feature type="domain" description="Response regulatory" evidence="3">
    <location>
        <begin position="2"/>
        <end position="113"/>
    </location>
</feature>
<protein>
    <submittedName>
        <fullName evidence="5">Response regulator transcription factor</fullName>
    </submittedName>
</protein>
<feature type="domain" description="HTH LytTR-type" evidence="4">
    <location>
        <begin position="138"/>
        <end position="224"/>
    </location>
</feature>
<organism evidence="5 6">
    <name type="scientific">Shewanella cyperi</name>
    <dbReference type="NCBI Taxonomy" id="2814292"/>
    <lineage>
        <taxon>Bacteria</taxon>
        <taxon>Pseudomonadati</taxon>
        <taxon>Pseudomonadota</taxon>
        <taxon>Gammaproteobacteria</taxon>
        <taxon>Alteromonadales</taxon>
        <taxon>Shewanellaceae</taxon>
        <taxon>Shewanella</taxon>
    </lineage>
</organism>
<feature type="modified residue" description="4-aspartylphosphate" evidence="2">
    <location>
        <position position="53"/>
    </location>
</feature>
<accession>A0A975AL64</accession>
<dbReference type="PROSITE" id="PS50930">
    <property type="entry name" value="HTH_LYTTR"/>
    <property type="match status" value="1"/>
</dbReference>
<dbReference type="Proteomes" id="UP000663281">
    <property type="component" value="Chromosome"/>
</dbReference>
<gene>
    <name evidence="5" type="ORF">JYB88_17385</name>
</gene>
<dbReference type="Pfam" id="PF04397">
    <property type="entry name" value="LytTR"/>
    <property type="match status" value="1"/>
</dbReference>
<evidence type="ECO:0000256" key="1">
    <source>
        <dbReference type="ARBA" id="ARBA00023012"/>
    </source>
</evidence>
<dbReference type="InterPro" id="IPR011006">
    <property type="entry name" value="CheY-like_superfamily"/>
</dbReference>